<name>C5LKG5_PERM5</name>
<keyword evidence="5" id="KW-1185">Reference proteome</keyword>
<dbReference type="GeneID" id="9048331"/>
<accession>C5LKG5</accession>
<dbReference type="Gene3D" id="1.20.1250.20">
    <property type="entry name" value="MFS general substrate transporter like domains"/>
    <property type="match status" value="1"/>
</dbReference>
<keyword evidence="3" id="KW-1133">Transmembrane helix</keyword>
<dbReference type="InterPro" id="IPR036291">
    <property type="entry name" value="NAD(P)-bd_dom_sf"/>
</dbReference>
<dbReference type="RefSeq" id="XP_002770962.1">
    <property type="nucleotide sequence ID" value="XM_002770916.1"/>
</dbReference>
<keyword evidence="1" id="KW-0521">NADP</keyword>
<dbReference type="InterPro" id="IPR002347">
    <property type="entry name" value="SDR_fam"/>
</dbReference>
<dbReference type="GO" id="GO:0016491">
    <property type="term" value="F:oxidoreductase activity"/>
    <property type="evidence" value="ECO:0007669"/>
    <property type="project" value="UniProtKB-KW"/>
</dbReference>
<keyword evidence="2" id="KW-0560">Oxidoreductase</keyword>
<feature type="transmembrane region" description="Helical" evidence="3">
    <location>
        <begin position="171"/>
        <end position="194"/>
    </location>
</feature>
<feature type="transmembrane region" description="Helical" evidence="3">
    <location>
        <begin position="263"/>
        <end position="288"/>
    </location>
</feature>
<dbReference type="GO" id="GO:0022857">
    <property type="term" value="F:transmembrane transporter activity"/>
    <property type="evidence" value="ECO:0007669"/>
    <property type="project" value="InterPro"/>
</dbReference>
<feature type="transmembrane region" description="Helical" evidence="3">
    <location>
        <begin position="330"/>
        <end position="349"/>
    </location>
</feature>
<feature type="non-terminal residue" evidence="4">
    <location>
        <position position="762"/>
    </location>
</feature>
<dbReference type="OMA" id="WIKSSIH"/>
<dbReference type="Proteomes" id="UP000007800">
    <property type="component" value="Unassembled WGS sequence"/>
</dbReference>
<dbReference type="PANTHER" id="PTHR43086:SF2">
    <property type="entry name" value="HYDROXYSTEROID DEHYDROGENASE-LIKE PROTEIN 1"/>
    <property type="match status" value="1"/>
</dbReference>
<feature type="transmembrane region" description="Helical" evidence="3">
    <location>
        <begin position="660"/>
        <end position="680"/>
    </location>
</feature>
<dbReference type="AlphaFoldDB" id="C5LKG5"/>
<dbReference type="InterPro" id="IPR036259">
    <property type="entry name" value="MFS_trans_sf"/>
</dbReference>
<dbReference type="SUPFAM" id="SSF103473">
    <property type="entry name" value="MFS general substrate transporter"/>
    <property type="match status" value="1"/>
</dbReference>
<gene>
    <name evidence="4" type="ORF">Pmar_PMAR004001</name>
</gene>
<evidence type="ECO:0000256" key="3">
    <source>
        <dbReference type="SAM" id="Phobius"/>
    </source>
</evidence>
<reference evidence="4 5" key="1">
    <citation type="submission" date="2008-07" db="EMBL/GenBank/DDBJ databases">
        <authorList>
            <person name="El-Sayed N."/>
            <person name="Caler E."/>
            <person name="Inman J."/>
            <person name="Amedeo P."/>
            <person name="Hass B."/>
            <person name="Wortman J."/>
        </authorList>
    </citation>
    <scope>NUCLEOTIDE SEQUENCE [LARGE SCALE GENOMIC DNA]</scope>
    <source>
        <strain evidence="5">ATCC 50983 / TXsc</strain>
    </source>
</reference>
<evidence type="ECO:0000313" key="5">
    <source>
        <dbReference type="Proteomes" id="UP000007800"/>
    </source>
</evidence>
<feature type="transmembrane region" description="Helical" evidence="3">
    <location>
        <begin position="206"/>
        <end position="224"/>
    </location>
</feature>
<evidence type="ECO:0000256" key="1">
    <source>
        <dbReference type="ARBA" id="ARBA00022857"/>
    </source>
</evidence>
<feature type="non-terminal residue" evidence="4">
    <location>
        <position position="1"/>
    </location>
</feature>
<sequence length="762" mass="84013">YAVVTGASKGLGRQVALKLARDGWSLVLAARNSELLDDLKKSIESSYAGECKVITVPCDLASEDGRSALERIVEDLPITLVVLNAGGAYTRDLVNVSKEKLILRECYIKRLQHDDLDNSPNTTNESRLLNAPLKGTVDTIKKIGIVILMSAGSWLNMYITDWMSDRHMLTFWMSFVPIVSSVSSFVGPFLGGIIAQADQSAPLNPAYAGLALNAASFLLVLFFMRKSPKDAGFRVCASKGNNAATVADAKPSKAVGPLVEWKAILLWFLVCGISSAGTQGWSLLLVTIQKELGLSSIVLGSISGWCGLMIITGQLVVLPFLFHRLKFSEGAVVVFGFALAPFIIILGFVSNVWVAIAVGSLFSLGLPLVMTMGFAIFSRLCDPSKKSFVMGLLALDLNVWKIMAILLSGILYDKDRRAPYCMLFGLVVIGLLAGFAIMEVMPRALNRRSRAKVLLAATEVSRTRIVGDAERKRRLTHRLGYGNEEHQGNPLALPSGGVSKKEIDEVVEWVKSCVYFTPRMVAEHKGDIVPDLMKSLLGRWTTAMMEQHGYVNWYECNREVEMLLEAGFPQLRLEPQHSRLMRLQDFYQAILLHSAACEVYAGTSSHAGRVSPLLVAAASKLSRPPRQSPTLAMRINFGRWLSRFLNERGYQSWPGWFADGRLFCVVVAGILGGLVIMRIMPRALRRRSHVKVLLAATEASRSHIYVDKRHLNHRMGFGNEEDQGSSLALFCGRVSKKEMDILIHWIKSSIHSTPILFAEVKG</sequence>
<dbReference type="Gene3D" id="3.40.50.720">
    <property type="entry name" value="NAD(P)-binding Rossmann-like Domain"/>
    <property type="match status" value="1"/>
</dbReference>
<keyword evidence="3" id="KW-0812">Transmembrane</keyword>
<feature type="transmembrane region" description="Helical" evidence="3">
    <location>
        <begin position="389"/>
        <end position="411"/>
    </location>
</feature>
<feature type="transmembrane region" description="Helical" evidence="3">
    <location>
        <begin position="294"/>
        <end position="318"/>
    </location>
</feature>
<dbReference type="GO" id="GO:0005783">
    <property type="term" value="C:endoplasmic reticulum"/>
    <property type="evidence" value="ECO:0007669"/>
    <property type="project" value="TreeGrafter"/>
</dbReference>
<dbReference type="Pfam" id="PF00106">
    <property type="entry name" value="adh_short"/>
    <property type="match status" value="1"/>
</dbReference>
<proteinExistence type="predicted"/>
<organism evidence="5">
    <name type="scientific">Perkinsus marinus (strain ATCC 50983 / TXsc)</name>
    <dbReference type="NCBI Taxonomy" id="423536"/>
    <lineage>
        <taxon>Eukaryota</taxon>
        <taxon>Sar</taxon>
        <taxon>Alveolata</taxon>
        <taxon>Perkinsozoa</taxon>
        <taxon>Perkinsea</taxon>
        <taxon>Perkinsida</taxon>
        <taxon>Perkinsidae</taxon>
        <taxon>Perkinsus</taxon>
    </lineage>
</organism>
<feature type="transmembrane region" description="Helical" evidence="3">
    <location>
        <begin position="355"/>
        <end position="377"/>
    </location>
</feature>
<feature type="transmembrane region" description="Helical" evidence="3">
    <location>
        <begin position="417"/>
        <end position="438"/>
    </location>
</feature>
<dbReference type="InParanoid" id="C5LKG5"/>
<dbReference type="SUPFAM" id="SSF51735">
    <property type="entry name" value="NAD(P)-binding Rossmann-fold domains"/>
    <property type="match status" value="1"/>
</dbReference>
<feature type="transmembrane region" description="Helical" evidence="3">
    <location>
        <begin position="143"/>
        <end position="159"/>
    </location>
</feature>
<dbReference type="CDD" id="cd05233">
    <property type="entry name" value="SDR_c"/>
    <property type="match status" value="1"/>
</dbReference>
<evidence type="ECO:0000313" key="4">
    <source>
        <dbReference type="EMBL" id="EER02778.1"/>
    </source>
</evidence>
<dbReference type="EMBL" id="GG682795">
    <property type="protein sequence ID" value="EER02778.1"/>
    <property type="molecule type" value="Genomic_DNA"/>
</dbReference>
<dbReference type="InterPro" id="IPR011701">
    <property type="entry name" value="MFS"/>
</dbReference>
<dbReference type="Pfam" id="PF07690">
    <property type="entry name" value="MFS_1"/>
    <property type="match status" value="1"/>
</dbReference>
<dbReference type="GO" id="GO:0030497">
    <property type="term" value="P:fatty acid elongation"/>
    <property type="evidence" value="ECO:0007669"/>
    <property type="project" value="TreeGrafter"/>
</dbReference>
<evidence type="ECO:0000256" key="2">
    <source>
        <dbReference type="ARBA" id="ARBA00023002"/>
    </source>
</evidence>
<protein>
    <submittedName>
        <fullName evidence="4">Steroid dehydrogenase, putative</fullName>
    </submittedName>
</protein>
<keyword evidence="3" id="KW-0472">Membrane</keyword>
<dbReference type="OrthoDB" id="455651at2759"/>
<dbReference type="PANTHER" id="PTHR43086">
    <property type="entry name" value="VERY-LONG-CHAIN 3-OXOOACYL-COA REDUCTASE"/>
    <property type="match status" value="1"/>
</dbReference>